<dbReference type="EMBL" id="AWEY01000007">
    <property type="protein sequence ID" value="ERK40358.1"/>
    <property type="molecule type" value="Genomic_DNA"/>
</dbReference>
<evidence type="ECO:0000313" key="2">
    <source>
        <dbReference type="EMBL" id="ERK40358.1"/>
    </source>
</evidence>
<dbReference type="Proteomes" id="UP000016648">
    <property type="component" value="Unassembled WGS sequence"/>
</dbReference>
<name>U2QG99_9BACT</name>
<keyword evidence="1" id="KW-1133">Transmembrane helix</keyword>
<evidence type="ECO:0000256" key="1">
    <source>
        <dbReference type="SAM" id="Phobius"/>
    </source>
</evidence>
<keyword evidence="1" id="KW-0812">Transmembrane</keyword>
<proteinExistence type="predicted"/>
<accession>U2QG99</accession>
<dbReference type="AlphaFoldDB" id="U2QG99"/>
<protein>
    <submittedName>
        <fullName evidence="2">Uncharacterized protein</fullName>
    </submittedName>
</protein>
<gene>
    <name evidence="2" type="ORF">HMPREF9135_0624</name>
</gene>
<keyword evidence="1" id="KW-0472">Membrane</keyword>
<feature type="transmembrane region" description="Helical" evidence="1">
    <location>
        <begin position="6"/>
        <end position="38"/>
    </location>
</feature>
<reference evidence="2 3" key="1">
    <citation type="submission" date="2013-08" db="EMBL/GenBank/DDBJ databases">
        <authorList>
            <person name="Durkin A.S."/>
            <person name="Haft D.R."/>
            <person name="McCorrison J."/>
            <person name="Torralba M."/>
            <person name="Gillis M."/>
            <person name="Haft D.H."/>
            <person name="Methe B."/>
            <person name="Sutton G."/>
            <person name="Nelson K.E."/>
        </authorList>
    </citation>
    <scope>NUCLEOTIDE SEQUENCE [LARGE SCALE GENOMIC DNA]</scope>
    <source>
        <strain evidence="2 3">F0067</strain>
    </source>
</reference>
<organism evidence="2 3">
    <name type="scientific">Segatella baroniae F0067</name>
    <dbReference type="NCBI Taxonomy" id="1115809"/>
    <lineage>
        <taxon>Bacteria</taxon>
        <taxon>Pseudomonadati</taxon>
        <taxon>Bacteroidota</taxon>
        <taxon>Bacteroidia</taxon>
        <taxon>Bacteroidales</taxon>
        <taxon>Prevotellaceae</taxon>
        <taxon>Segatella</taxon>
    </lineage>
</organism>
<evidence type="ECO:0000313" key="3">
    <source>
        <dbReference type="Proteomes" id="UP000016648"/>
    </source>
</evidence>
<dbReference type="PATRIC" id="fig|1115809.3.peg.446"/>
<comment type="caution">
    <text evidence="2">The sequence shown here is derived from an EMBL/GenBank/DDBJ whole genome shotgun (WGS) entry which is preliminary data.</text>
</comment>
<dbReference type="RefSeq" id="WP_021588856.1">
    <property type="nucleotide sequence ID" value="NZ_AWEY01000007.1"/>
</dbReference>
<sequence>MMNKRSWILAAVAALLLVEFLGFIALLILVFPLAYVVLRWKERRKAKEMPAQTVYRSLDEAVQALGEPTDTITLNATLGNELNGVILVYAAIRQLVVQGRVYPFASIRDISVVNSATPYYIGEYQLLVFTEEETLRLPVGYDNEYARNLAVRLWQQVKGSMR</sequence>
<keyword evidence="3" id="KW-1185">Reference proteome</keyword>